<gene>
    <name evidence="1" type="ORF">FGL95_22475</name>
</gene>
<reference evidence="1 2" key="1">
    <citation type="submission" date="2019-05" db="EMBL/GenBank/DDBJ databases">
        <authorList>
            <person name="Lee S.D."/>
        </authorList>
    </citation>
    <scope>NUCLEOTIDE SEQUENCE [LARGE SCALE GENOMIC DNA]</scope>
    <source>
        <strain evidence="1 2">YC2-7</strain>
    </source>
</reference>
<comment type="caution">
    <text evidence="1">The sequence shown here is derived from an EMBL/GenBank/DDBJ whole genome shotgun (WGS) entry which is preliminary data.</text>
</comment>
<sequence>MAEPDPEALVAFRELAGEARAGSLSVALNPTEFSALDAACVAFKDAIRGVQVTMQQAGRAGAQWGLGEDNGRLSSAIDLVAKYRELATGDSNSMHAVLEEHYKVAQEMQTLFQVIRDDYIRTDEEFAAKWREMNTEIESGPR</sequence>
<reference evidence="1 2" key="2">
    <citation type="submission" date="2020-06" db="EMBL/GenBank/DDBJ databases">
        <title>Antribacter stalactiti gen. nov., sp. nov., a new member of the family Nacardiaceae isolated from a cave.</title>
        <authorList>
            <person name="Kim I.S."/>
        </authorList>
    </citation>
    <scope>NUCLEOTIDE SEQUENCE [LARGE SCALE GENOMIC DNA]</scope>
    <source>
        <strain evidence="1 2">YC2-7</strain>
    </source>
</reference>
<keyword evidence="2" id="KW-1185">Reference proteome</keyword>
<dbReference type="EMBL" id="VCQU01000008">
    <property type="protein sequence ID" value="NMN97808.1"/>
    <property type="molecule type" value="Genomic_DNA"/>
</dbReference>
<protein>
    <submittedName>
        <fullName evidence="1">Uncharacterized protein</fullName>
    </submittedName>
</protein>
<dbReference type="RefSeq" id="WP_169591002.1">
    <property type="nucleotide sequence ID" value="NZ_VCQU01000008.1"/>
</dbReference>
<evidence type="ECO:0000313" key="1">
    <source>
        <dbReference type="EMBL" id="NMN97808.1"/>
    </source>
</evidence>
<dbReference type="Proteomes" id="UP000535543">
    <property type="component" value="Unassembled WGS sequence"/>
</dbReference>
<evidence type="ECO:0000313" key="2">
    <source>
        <dbReference type="Proteomes" id="UP000535543"/>
    </source>
</evidence>
<proteinExistence type="predicted"/>
<organism evidence="1 2">
    <name type="scientific">Antrihabitans stalactiti</name>
    <dbReference type="NCBI Taxonomy" id="2584121"/>
    <lineage>
        <taxon>Bacteria</taxon>
        <taxon>Bacillati</taxon>
        <taxon>Actinomycetota</taxon>
        <taxon>Actinomycetes</taxon>
        <taxon>Mycobacteriales</taxon>
        <taxon>Nocardiaceae</taxon>
        <taxon>Antrihabitans</taxon>
    </lineage>
</organism>
<accession>A0A848KJ22</accession>
<dbReference type="AlphaFoldDB" id="A0A848KJ22"/>
<name>A0A848KJ22_9NOCA</name>